<reference evidence="1 2" key="1">
    <citation type="journal article" date="2023" name="IScience">
        <title>Expanded male sex-determining region conserved during the evolution of homothallism in the green alga Volvox.</title>
        <authorList>
            <person name="Yamamoto K."/>
            <person name="Matsuzaki R."/>
            <person name="Mahakham W."/>
            <person name="Heman W."/>
            <person name="Sekimoto H."/>
            <person name="Kawachi M."/>
            <person name="Minakuchi Y."/>
            <person name="Toyoda A."/>
            <person name="Nozaki H."/>
        </authorList>
    </citation>
    <scope>NUCLEOTIDE SEQUENCE [LARGE SCALE GENOMIC DNA]</scope>
    <source>
        <strain evidence="1 2">NIES-4468</strain>
    </source>
</reference>
<proteinExistence type="predicted"/>
<evidence type="ECO:0000313" key="2">
    <source>
        <dbReference type="Proteomes" id="UP001165090"/>
    </source>
</evidence>
<evidence type="ECO:0000313" key="1">
    <source>
        <dbReference type="EMBL" id="GLI64308.1"/>
    </source>
</evidence>
<gene>
    <name evidence="1" type="ORF">VaNZ11_007535</name>
</gene>
<keyword evidence="2" id="KW-1185">Reference proteome</keyword>
<accession>A0ABQ5S327</accession>
<dbReference type="Proteomes" id="UP001165090">
    <property type="component" value="Unassembled WGS sequence"/>
</dbReference>
<comment type="caution">
    <text evidence="1">The sequence shown here is derived from an EMBL/GenBank/DDBJ whole genome shotgun (WGS) entry which is preliminary data.</text>
</comment>
<sequence length="142" mass="16615">MFSFIYLSIYPSIHPSIYLSIYPSIHPSIHPSKQDPSRHILRRIPPVFKPSSLSASIYSLLHYKCRHALYLHVVSDNELLKRGSRSVTYSAGCGCMYLYMHVCLCLCTMRENPVLKILAYQRWQDRLLDRARQERRHSCMQG</sequence>
<protein>
    <submittedName>
        <fullName evidence="1">Uncharacterized protein</fullName>
    </submittedName>
</protein>
<dbReference type="EMBL" id="BSDZ01000019">
    <property type="protein sequence ID" value="GLI64308.1"/>
    <property type="molecule type" value="Genomic_DNA"/>
</dbReference>
<organism evidence="1 2">
    <name type="scientific">Volvox africanus</name>
    <dbReference type="NCBI Taxonomy" id="51714"/>
    <lineage>
        <taxon>Eukaryota</taxon>
        <taxon>Viridiplantae</taxon>
        <taxon>Chlorophyta</taxon>
        <taxon>core chlorophytes</taxon>
        <taxon>Chlorophyceae</taxon>
        <taxon>CS clade</taxon>
        <taxon>Chlamydomonadales</taxon>
        <taxon>Volvocaceae</taxon>
        <taxon>Volvox</taxon>
    </lineage>
</organism>
<name>A0ABQ5S327_9CHLO</name>